<evidence type="ECO:0000313" key="1">
    <source>
        <dbReference type="EMBL" id="KAK9100903.1"/>
    </source>
</evidence>
<reference evidence="1 2" key="1">
    <citation type="submission" date="2024-01" db="EMBL/GenBank/DDBJ databases">
        <title>Genome assemblies of Stephania.</title>
        <authorList>
            <person name="Yang L."/>
        </authorList>
    </citation>
    <scope>NUCLEOTIDE SEQUENCE [LARGE SCALE GENOMIC DNA]</scope>
    <source>
        <strain evidence="1">JXDWG</strain>
        <tissue evidence="1">Leaf</tissue>
    </source>
</reference>
<organism evidence="1 2">
    <name type="scientific">Stephania cephalantha</name>
    <dbReference type="NCBI Taxonomy" id="152367"/>
    <lineage>
        <taxon>Eukaryota</taxon>
        <taxon>Viridiplantae</taxon>
        <taxon>Streptophyta</taxon>
        <taxon>Embryophyta</taxon>
        <taxon>Tracheophyta</taxon>
        <taxon>Spermatophyta</taxon>
        <taxon>Magnoliopsida</taxon>
        <taxon>Ranunculales</taxon>
        <taxon>Menispermaceae</taxon>
        <taxon>Menispermoideae</taxon>
        <taxon>Cissampelideae</taxon>
        <taxon>Stephania</taxon>
    </lineage>
</organism>
<comment type="caution">
    <text evidence="1">The sequence shown here is derived from an EMBL/GenBank/DDBJ whole genome shotgun (WGS) entry which is preliminary data.</text>
</comment>
<dbReference type="Proteomes" id="UP001419268">
    <property type="component" value="Unassembled WGS sequence"/>
</dbReference>
<dbReference type="AlphaFoldDB" id="A0AAP0HTK8"/>
<gene>
    <name evidence="1" type="ORF">Scep_024333</name>
</gene>
<keyword evidence="2" id="KW-1185">Reference proteome</keyword>
<name>A0AAP0HTK8_9MAGN</name>
<dbReference type="EMBL" id="JBBNAG010000010">
    <property type="protein sequence ID" value="KAK9100903.1"/>
    <property type="molecule type" value="Genomic_DNA"/>
</dbReference>
<evidence type="ECO:0000313" key="2">
    <source>
        <dbReference type="Proteomes" id="UP001419268"/>
    </source>
</evidence>
<proteinExistence type="predicted"/>
<protein>
    <submittedName>
        <fullName evidence="1">Uncharacterized protein</fullName>
    </submittedName>
</protein>
<dbReference type="Gene3D" id="1.10.240.10">
    <property type="entry name" value="Tyrosyl-Transfer RNA Synthetase"/>
    <property type="match status" value="1"/>
</dbReference>
<accession>A0AAP0HTK8</accession>
<sequence>MLSGLQELQEKMSKSDPSSSIFTKDEESRSFRAETGMTISVPEIKIVVLLTHICHRVVCAMYQFGEVSVGRWYQIQTLASLLEPNNSYACKPFKNEFFFFENIYNDLSILIHFVEANLARPWLLHHDTLIKRCSSKGIPMIAY</sequence>